<evidence type="ECO:0000313" key="4">
    <source>
        <dbReference type="Proteomes" id="UP000831817"/>
    </source>
</evidence>
<dbReference type="Proteomes" id="UP000831817">
    <property type="component" value="Chromosome"/>
</dbReference>
<accession>A0ABN6PF81</accession>
<reference evidence="3 4" key="1">
    <citation type="submission" date="2022-04" db="EMBL/GenBank/DDBJ databases">
        <title>Complete genome of Methanothermobacter tenebrarum strain RMAS.</title>
        <authorList>
            <person name="Nakamura K."/>
            <person name="Oshima K."/>
            <person name="Hattori M."/>
            <person name="Kamagata Y."/>
            <person name="Takamizawa K."/>
        </authorList>
    </citation>
    <scope>NUCLEOTIDE SEQUENCE [LARGE SCALE GENOMIC DNA]</scope>
    <source>
        <strain evidence="3 4">RMAS</strain>
    </source>
</reference>
<dbReference type="InterPro" id="IPR005369">
    <property type="entry name" value="UPF0179"/>
</dbReference>
<dbReference type="PIRSF" id="PIRSF006595">
    <property type="entry name" value="UCP006595"/>
    <property type="match status" value="1"/>
</dbReference>
<dbReference type="HAMAP" id="MF_00498">
    <property type="entry name" value="UPF0179"/>
    <property type="match status" value="1"/>
</dbReference>
<keyword evidence="4" id="KW-1185">Reference proteome</keyword>
<evidence type="ECO:0000256" key="2">
    <source>
        <dbReference type="HAMAP-Rule" id="MF_00498"/>
    </source>
</evidence>
<organism evidence="3 4">
    <name type="scientific">Methanothermobacter tenebrarum</name>
    <dbReference type="NCBI Taxonomy" id="680118"/>
    <lineage>
        <taxon>Archaea</taxon>
        <taxon>Methanobacteriati</taxon>
        <taxon>Methanobacteriota</taxon>
        <taxon>Methanomada group</taxon>
        <taxon>Methanobacteria</taxon>
        <taxon>Methanobacteriales</taxon>
        <taxon>Methanobacteriaceae</taxon>
        <taxon>Methanothermobacter</taxon>
    </lineage>
</organism>
<evidence type="ECO:0000313" key="3">
    <source>
        <dbReference type="EMBL" id="BDH79281.1"/>
    </source>
</evidence>
<protein>
    <recommendedName>
        <fullName evidence="2">UPF0179 protein MTTB_06600</fullName>
    </recommendedName>
</protein>
<name>A0ABN6PF81_9EURY</name>
<evidence type="ECO:0000256" key="1">
    <source>
        <dbReference type="ARBA" id="ARBA00010824"/>
    </source>
</evidence>
<dbReference type="Pfam" id="PF03684">
    <property type="entry name" value="UPF0179"/>
    <property type="match status" value="1"/>
</dbReference>
<dbReference type="PANTHER" id="PTHR40699:SF1">
    <property type="entry name" value="UPF0179 PROTEIN MJ1627"/>
    <property type="match status" value="1"/>
</dbReference>
<comment type="similarity">
    <text evidence="1 2">Belongs to the UPF0179 family.</text>
</comment>
<dbReference type="EMBL" id="AP025698">
    <property type="protein sequence ID" value="BDH79281.1"/>
    <property type="molecule type" value="Genomic_DNA"/>
</dbReference>
<sequence>MITLIGEKLAKKGLTFIYHGPAKACEDCRYKSVCIDPLETGRIYKIKEVKETEHTCPIHENGKVKVVEVEKANIEALIDAKMAFEGSVILFEAPECDEECNMRSLCFPEGLKSSNKCKIKKNLGRFDKCKKGYKLNKVLLEIISR</sequence>
<gene>
    <name evidence="3" type="ORF">MTTB_06600</name>
</gene>
<dbReference type="GeneID" id="71965180"/>
<dbReference type="PANTHER" id="PTHR40699">
    <property type="entry name" value="UPF0179 PROTEIN MJ1627"/>
    <property type="match status" value="1"/>
</dbReference>
<dbReference type="RefSeq" id="WP_248565110.1">
    <property type="nucleotide sequence ID" value="NZ_AP025698.1"/>
</dbReference>
<proteinExistence type="inferred from homology"/>